<organism evidence="2 3">
    <name type="scientific">Candidatus Berkelbacteria bacterium CG10_big_fil_rev_8_21_14_0_10_43_13</name>
    <dbReference type="NCBI Taxonomy" id="1974514"/>
    <lineage>
        <taxon>Bacteria</taxon>
        <taxon>Candidatus Berkelbacteria</taxon>
    </lineage>
</organism>
<accession>A0A2H0W6R1</accession>
<keyword evidence="1" id="KW-1133">Transmembrane helix</keyword>
<name>A0A2H0W6R1_9BACT</name>
<proteinExistence type="predicted"/>
<comment type="caution">
    <text evidence="2">The sequence shown here is derived from an EMBL/GenBank/DDBJ whole genome shotgun (WGS) entry which is preliminary data.</text>
</comment>
<gene>
    <name evidence="2" type="ORF">COT78_01780</name>
</gene>
<dbReference type="AlphaFoldDB" id="A0A2H0W6R1"/>
<feature type="transmembrane region" description="Helical" evidence="1">
    <location>
        <begin position="41"/>
        <end position="59"/>
    </location>
</feature>
<evidence type="ECO:0000313" key="2">
    <source>
        <dbReference type="EMBL" id="PIS07769.1"/>
    </source>
</evidence>
<dbReference type="EMBL" id="PEZW01000012">
    <property type="protein sequence ID" value="PIS07769.1"/>
    <property type="molecule type" value="Genomic_DNA"/>
</dbReference>
<protein>
    <submittedName>
        <fullName evidence="2">Uncharacterized protein</fullName>
    </submittedName>
</protein>
<evidence type="ECO:0000313" key="3">
    <source>
        <dbReference type="Proteomes" id="UP000231382"/>
    </source>
</evidence>
<sequence>MGEAVGNPAGAFVVGVISHFILDSIPHFDNLDNECFSPRQIAFTATDLIVAFLLMFFVVKLPLNETIFSSSYAWGALGGFLPDMFDNVPFWKKQFLATRFGKAYHRLHAGVHRKQPSALVGMTTQLVVITLFLAAHFAIIK</sequence>
<reference evidence="3" key="1">
    <citation type="submission" date="2017-09" db="EMBL/GenBank/DDBJ databases">
        <title>Depth-based differentiation of microbial function through sediment-hosted aquifers and enrichment of novel symbionts in the deep terrestrial subsurface.</title>
        <authorList>
            <person name="Probst A.J."/>
            <person name="Ladd B."/>
            <person name="Jarett J.K."/>
            <person name="Geller-Mcgrath D.E."/>
            <person name="Sieber C.M.K."/>
            <person name="Emerson J.B."/>
            <person name="Anantharaman K."/>
            <person name="Thomas B.C."/>
            <person name="Malmstrom R."/>
            <person name="Stieglmeier M."/>
            <person name="Klingl A."/>
            <person name="Woyke T."/>
            <person name="Ryan C.M."/>
            <person name="Banfield J.F."/>
        </authorList>
    </citation>
    <scope>NUCLEOTIDE SEQUENCE [LARGE SCALE GENOMIC DNA]</scope>
</reference>
<feature type="transmembrane region" description="Helical" evidence="1">
    <location>
        <begin position="118"/>
        <end position="140"/>
    </location>
</feature>
<dbReference type="Proteomes" id="UP000231382">
    <property type="component" value="Unassembled WGS sequence"/>
</dbReference>
<keyword evidence="1" id="KW-0812">Transmembrane</keyword>
<keyword evidence="1" id="KW-0472">Membrane</keyword>
<evidence type="ECO:0000256" key="1">
    <source>
        <dbReference type="SAM" id="Phobius"/>
    </source>
</evidence>